<dbReference type="RefSeq" id="WP_138321322.1">
    <property type="nucleotide sequence ID" value="NZ_VCBC01000018.1"/>
</dbReference>
<keyword evidence="1" id="KW-0812">Transmembrane</keyword>
<feature type="transmembrane region" description="Helical" evidence="1">
    <location>
        <begin position="139"/>
        <end position="156"/>
    </location>
</feature>
<dbReference type="OrthoDB" id="6307466at2"/>
<sequence>MNKFIIYRNLIISIISIVMGFAFLYINITEENGGVPYENTLIQKSGEIDWLKKEKYGIKFQFTDKELFFNFQSKLGGIGDIYQALKVSKDKTVLIRYKETIPRTGFTGDVYHNVWVIDIDGQAIRSYEESESQWRNDEIWLFLLIPMFIIGGAFIGRKNLLQLKA</sequence>
<evidence type="ECO:0000313" key="3">
    <source>
        <dbReference type="Proteomes" id="UP000307790"/>
    </source>
</evidence>
<protein>
    <submittedName>
        <fullName evidence="2">Uncharacterized protein</fullName>
    </submittedName>
</protein>
<gene>
    <name evidence="2" type="ORF">FE810_15535</name>
</gene>
<evidence type="ECO:0000313" key="2">
    <source>
        <dbReference type="EMBL" id="TLU61232.1"/>
    </source>
</evidence>
<keyword evidence="3" id="KW-1185">Reference proteome</keyword>
<organism evidence="2 3">
    <name type="scientific">Thalassotalea litorea</name>
    <dbReference type="NCBI Taxonomy" id="2020715"/>
    <lineage>
        <taxon>Bacteria</taxon>
        <taxon>Pseudomonadati</taxon>
        <taxon>Pseudomonadota</taxon>
        <taxon>Gammaproteobacteria</taxon>
        <taxon>Alteromonadales</taxon>
        <taxon>Colwelliaceae</taxon>
        <taxon>Thalassotalea</taxon>
    </lineage>
</organism>
<accession>A0A5R9IIU7</accession>
<evidence type="ECO:0000256" key="1">
    <source>
        <dbReference type="SAM" id="Phobius"/>
    </source>
</evidence>
<dbReference type="Proteomes" id="UP000307790">
    <property type="component" value="Unassembled WGS sequence"/>
</dbReference>
<comment type="caution">
    <text evidence="2">The sequence shown here is derived from an EMBL/GenBank/DDBJ whole genome shotgun (WGS) entry which is preliminary data.</text>
</comment>
<proteinExistence type="predicted"/>
<dbReference type="EMBL" id="VCBC01000018">
    <property type="protein sequence ID" value="TLU61232.1"/>
    <property type="molecule type" value="Genomic_DNA"/>
</dbReference>
<keyword evidence="1" id="KW-0472">Membrane</keyword>
<dbReference type="AlphaFoldDB" id="A0A5R9IIU7"/>
<name>A0A5R9IIU7_9GAMM</name>
<reference evidence="2 3" key="1">
    <citation type="submission" date="2019-05" db="EMBL/GenBank/DDBJ databases">
        <title>Genome sequences of Thalassotalea litorea 1K03283.</title>
        <authorList>
            <person name="Zhang D."/>
        </authorList>
    </citation>
    <scope>NUCLEOTIDE SEQUENCE [LARGE SCALE GENOMIC DNA]</scope>
    <source>
        <strain evidence="2 3">MCCC 1K03283</strain>
    </source>
</reference>
<keyword evidence="1" id="KW-1133">Transmembrane helix</keyword>
<feature type="transmembrane region" description="Helical" evidence="1">
    <location>
        <begin position="7"/>
        <end position="28"/>
    </location>
</feature>